<organism evidence="2">
    <name type="scientific">Staphylococcus aureus</name>
    <dbReference type="NCBI Taxonomy" id="1280"/>
    <lineage>
        <taxon>Bacteria</taxon>
        <taxon>Bacillati</taxon>
        <taxon>Bacillota</taxon>
        <taxon>Bacilli</taxon>
        <taxon>Bacillales</taxon>
        <taxon>Staphylococcaceae</taxon>
        <taxon>Staphylococcus</taxon>
    </lineage>
</organism>
<keyword evidence="2" id="KW-0614">Plasmid</keyword>
<reference evidence="2" key="1">
    <citation type="journal article" date="2014" name="PLoS ONE">
        <title>Beyond the Chromosome: The Prevalence of Unique Extra-Chromosomal Bacteriophages with Integrated Virulence Genes in Pathogenic Staphylococcus aureus.</title>
        <authorList>
            <person name="Utter B."/>
            <person name="Deutsch D.R."/>
            <person name="Schuch R."/>
            <person name="Winer B.Y."/>
            <person name="Verratti K."/>
            <person name="Bishop-Lilly K."/>
            <person name="Sozhamannan S."/>
            <person name="Fischetti V.A."/>
        </authorList>
    </citation>
    <scope>NUCLEOTIDE SEQUENCE</scope>
    <source>
        <strain evidence="2">A960649</strain>
        <plasmid evidence="2">pBU108a</plasmid>
    </source>
</reference>
<feature type="compositionally biased region" description="Polar residues" evidence="1">
    <location>
        <begin position="7"/>
        <end position="18"/>
    </location>
</feature>
<evidence type="ECO:0000256" key="1">
    <source>
        <dbReference type="SAM" id="MobiDB-lite"/>
    </source>
</evidence>
<protein>
    <submittedName>
        <fullName evidence="2">Uncharacterized protein</fullName>
    </submittedName>
</protein>
<dbReference type="EMBL" id="KF831355">
    <property type="protein sequence ID" value="AIU96703.1"/>
    <property type="molecule type" value="Genomic_DNA"/>
</dbReference>
<feature type="region of interest" description="Disordered" evidence="1">
    <location>
        <begin position="1"/>
        <end position="31"/>
    </location>
</feature>
<geneLocation type="plasmid" evidence="2">
    <name>pBU108a</name>
</geneLocation>
<dbReference type="AlphaFoldDB" id="A0A0A0R6G0"/>
<accession>A0A0A0R6G0</accession>
<proteinExistence type="predicted"/>
<feature type="compositionally biased region" description="Basic and acidic residues" evidence="1">
    <location>
        <begin position="19"/>
        <end position="30"/>
    </location>
</feature>
<sequence length="262" mass="31054">MAMFKTPQETTKTSSNKTLFKEASSEKDDASSLFGKVFEEETMKISSKKDESTSTIFGDINETKIKRKKLRKKRFEYKNKPIKLFKPYRASKTFLDISNIIRRTEEHTGGLYVLRDGTYMKFFQVNPKDIMSRNSHEQLYDMGVLLNMLKTYNKDNKIIALNMPIDTETQRSHLIRKYEKEEVGIYRYFLEQRIKKLEYLEQSSRMERSFLAMLFGKTAQELNVNIQTYKKSMARGFPIKELTKEQEIKILYKLNNQCEEIK</sequence>
<dbReference type="RefSeq" id="WP_001240638.1">
    <property type="nucleotide sequence ID" value="NZ_AP017923.1"/>
</dbReference>
<evidence type="ECO:0000313" key="2">
    <source>
        <dbReference type="EMBL" id="AIU96703.1"/>
    </source>
</evidence>
<name>A0A0A0R6G0_STAAU</name>